<dbReference type="OrthoDB" id="5654068at2"/>
<name>A0A0W0XV89_9GAMM</name>
<dbReference type="EMBL" id="LNYT01000007">
    <property type="protein sequence ID" value="KTD48533.1"/>
    <property type="molecule type" value="Genomic_DNA"/>
</dbReference>
<dbReference type="AlphaFoldDB" id="A0A0W0XV89"/>
<sequence>MSASKNAIRQALETLIATQYTLPPQQFAEEELAIKQTVEKLIVVLSQPAKQKSLLPAIPIDSIENMTRRGHLTVVVQKLDDHFLVAIEEILKKSDFKMEYGGETIVLSDLYNGCKKALTKQGKEPNFEDVLLRMYSVESPFYKKLNAIVSGYNNPKSTTDDERKMAFLLNMAIHKAGVMKRQFEVQKTPEVLYRGQSFGLPNFINKFLRVKELQARGELASLPPAQLIDINIADIVSKKNVSMSSQLNSAVGFATDEGIVLHVQNPEQLADFYAVANVSAHPNEAEFLSRMPDDIAMIPIDIEVDSVHKTTHIYVMCIHSQSTQLNHSTRLNDIKNALKDYLAKELHEPYGFFASYLYSRAYTQQQKVLLGQLMAAIEDVERNPLLDLAKQNEFLETTIKLLKKLYETNPTDYQKKGFDAINALLQDYSAAVADLSVVHQLTDVKAIIANEQKKLDKNRQGKRLWLAGLTNDEDKKRLEPLNKDLDVLLRPDISAADMRQAANNILHLLKANPSIGAHFKLLEEGIKSILTSLDKIEEQQQILIKNPSLLFKDCLRCLGVDSVHEGKQEQSEIDLLIGNTIQKFF</sequence>
<dbReference type="RefSeq" id="WP_058530991.1">
    <property type="nucleotide sequence ID" value="NZ_CAAAIN010000001.1"/>
</dbReference>
<evidence type="ECO:0000313" key="1">
    <source>
        <dbReference type="EMBL" id="KTD48533.1"/>
    </source>
</evidence>
<keyword evidence="2" id="KW-1185">Reference proteome</keyword>
<proteinExistence type="predicted"/>
<dbReference type="Proteomes" id="UP000054608">
    <property type="component" value="Unassembled WGS sequence"/>
</dbReference>
<accession>A0A0W0XV89</accession>
<reference evidence="1 2" key="1">
    <citation type="submission" date="2015-11" db="EMBL/GenBank/DDBJ databases">
        <title>Genomic analysis of 38 Legionella species identifies large and diverse effector repertoires.</title>
        <authorList>
            <person name="Burstein D."/>
            <person name="Amaro F."/>
            <person name="Zusman T."/>
            <person name="Lifshitz Z."/>
            <person name="Cohen O."/>
            <person name="Gilbert J.A."/>
            <person name="Pupko T."/>
            <person name="Shuman H.A."/>
            <person name="Segal G."/>
        </authorList>
    </citation>
    <scope>NUCLEOTIDE SEQUENCE [LARGE SCALE GENOMIC DNA]</scope>
    <source>
        <strain evidence="1 2">WA-270A-C2</strain>
    </source>
</reference>
<organism evidence="1 2">
    <name type="scientific">Legionella rubrilucens</name>
    <dbReference type="NCBI Taxonomy" id="458"/>
    <lineage>
        <taxon>Bacteria</taxon>
        <taxon>Pseudomonadati</taxon>
        <taxon>Pseudomonadota</taxon>
        <taxon>Gammaproteobacteria</taxon>
        <taxon>Legionellales</taxon>
        <taxon>Legionellaceae</taxon>
        <taxon>Legionella</taxon>
    </lineage>
</organism>
<comment type="caution">
    <text evidence="1">The sequence shown here is derived from an EMBL/GenBank/DDBJ whole genome shotgun (WGS) entry which is preliminary data.</text>
</comment>
<gene>
    <name evidence="1" type="ORF">Lrub_0884</name>
</gene>
<evidence type="ECO:0000313" key="2">
    <source>
        <dbReference type="Proteomes" id="UP000054608"/>
    </source>
</evidence>
<protein>
    <submittedName>
        <fullName evidence="1">Uncharacterized protein</fullName>
    </submittedName>
</protein>
<dbReference type="PATRIC" id="fig|458.5.peg.917"/>